<evidence type="ECO:0000313" key="4">
    <source>
        <dbReference type="Proteomes" id="UP001630127"/>
    </source>
</evidence>
<protein>
    <recommendedName>
        <fullName evidence="2">B box-type domain-containing protein</fullName>
    </recommendedName>
</protein>
<proteinExistence type="predicted"/>
<dbReference type="PANTHER" id="PTHR31065:SF9">
    <property type="entry name" value="TRANSCRIPTION FACTOR FAMILY PROTEIN, PUTATIVE-RELATED"/>
    <property type="match status" value="1"/>
</dbReference>
<dbReference type="AlphaFoldDB" id="A0ABD3ACM7"/>
<keyword evidence="1" id="KW-0863">Zinc-finger</keyword>
<dbReference type="PROSITE" id="PS50119">
    <property type="entry name" value="ZF_BBOX"/>
    <property type="match status" value="1"/>
</dbReference>
<comment type="caution">
    <text evidence="3">The sequence shown here is derived from an EMBL/GenBank/DDBJ whole genome shotgun (WGS) entry which is preliminary data.</text>
</comment>
<dbReference type="GO" id="GO:0008270">
    <property type="term" value="F:zinc ion binding"/>
    <property type="evidence" value="ECO:0007669"/>
    <property type="project" value="UniProtKB-KW"/>
</dbReference>
<dbReference type="Gene3D" id="3.30.160.60">
    <property type="entry name" value="Classic Zinc Finger"/>
    <property type="match status" value="1"/>
</dbReference>
<evidence type="ECO:0000313" key="3">
    <source>
        <dbReference type="EMBL" id="KAL3527433.1"/>
    </source>
</evidence>
<sequence length="179" mass="20748">MQNPIQITSFLQKTFFVPCSNHEEKKNDLNFYCTDCDLAICKNCISTSHKHHNFIQIFKYSYKDSVRVEDIKEYIDCSEIQTYRCNRQKVFVLNRLPSSGSRTDEDNCCIICHRKLIDSKQFSYCSIGCKIEAYSRESDNLESRFHALEAPAPLVENCKRLKRSGSGRRKGVPTRAPTN</sequence>
<accession>A0ABD3ACM7</accession>
<dbReference type="PANTHER" id="PTHR31065">
    <property type="entry name" value="PLATZ TRANSCRIPTION FACTOR FAMILY PROTEIN"/>
    <property type="match status" value="1"/>
</dbReference>
<dbReference type="Pfam" id="PF04640">
    <property type="entry name" value="PLATZ"/>
    <property type="match status" value="1"/>
</dbReference>
<organism evidence="3 4">
    <name type="scientific">Cinchona calisaya</name>
    <dbReference type="NCBI Taxonomy" id="153742"/>
    <lineage>
        <taxon>Eukaryota</taxon>
        <taxon>Viridiplantae</taxon>
        <taxon>Streptophyta</taxon>
        <taxon>Embryophyta</taxon>
        <taxon>Tracheophyta</taxon>
        <taxon>Spermatophyta</taxon>
        <taxon>Magnoliopsida</taxon>
        <taxon>eudicotyledons</taxon>
        <taxon>Gunneridae</taxon>
        <taxon>Pentapetalae</taxon>
        <taxon>asterids</taxon>
        <taxon>lamiids</taxon>
        <taxon>Gentianales</taxon>
        <taxon>Rubiaceae</taxon>
        <taxon>Cinchonoideae</taxon>
        <taxon>Cinchoneae</taxon>
        <taxon>Cinchona</taxon>
    </lineage>
</organism>
<dbReference type="EMBL" id="JBJUIK010000005">
    <property type="protein sequence ID" value="KAL3527433.1"/>
    <property type="molecule type" value="Genomic_DNA"/>
</dbReference>
<keyword evidence="4" id="KW-1185">Reference proteome</keyword>
<dbReference type="SUPFAM" id="SSF57845">
    <property type="entry name" value="B-box zinc-binding domain"/>
    <property type="match status" value="1"/>
</dbReference>
<dbReference type="InterPro" id="IPR000315">
    <property type="entry name" value="Znf_B-box"/>
</dbReference>
<evidence type="ECO:0000256" key="1">
    <source>
        <dbReference type="PROSITE-ProRule" id="PRU00024"/>
    </source>
</evidence>
<keyword evidence="1" id="KW-0479">Metal-binding</keyword>
<keyword evidence="1" id="KW-0862">Zinc</keyword>
<feature type="domain" description="B box-type" evidence="2">
    <location>
        <begin position="19"/>
        <end position="57"/>
    </location>
</feature>
<dbReference type="Pfam" id="PF00643">
    <property type="entry name" value="zf-B_box"/>
    <property type="match status" value="1"/>
</dbReference>
<dbReference type="Proteomes" id="UP001630127">
    <property type="component" value="Unassembled WGS sequence"/>
</dbReference>
<reference evidence="3 4" key="1">
    <citation type="submission" date="2024-11" db="EMBL/GenBank/DDBJ databases">
        <title>A near-complete genome assembly of Cinchona calisaya.</title>
        <authorList>
            <person name="Lian D.C."/>
            <person name="Zhao X.W."/>
            <person name="Wei L."/>
        </authorList>
    </citation>
    <scope>NUCLEOTIDE SEQUENCE [LARGE SCALE GENOMIC DNA]</scope>
    <source>
        <tissue evidence="3">Nenye</tissue>
    </source>
</reference>
<evidence type="ECO:0000259" key="2">
    <source>
        <dbReference type="PROSITE" id="PS50119"/>
    </source>
</evidence>
<name>A0ABD3ACM7_9GENT</name>
<gene>
    <name evidence="3" type="ORF">ACH5RR_012089</name>
</gene>
<dbReference type="SMART" id="SM00336">
    <property type="entry name" value="BBOX"/>
    <property type="match status" value="1"/>
</dbReference>
<dbReference type="InterPro" id="IPR006734">
    <property type="entry name" value="PLATZ"/>
</dbReference>